<evidence type="ECO:0000313" key="2">
    <source>
        <dbReference type="EMBL" id="MFC3674793.1"/>
    </source>
</evidence>
<protein>
    <submittedName>
        <fullName evidence="2">Enolase C-terminal domain-like protein</fullName>
    </submittedName>
</protein>
<gene>
    <name evidence="2" type="ORF">ACFOOQ_04505</name>
</gene>
<name>A0ABV7VBG0_9PROT</name>
<dbReference type="RefSeq" id="WP_379722253.1">
    <property type="nucleotide sequence ID" value="NZ_JBHRYJ010000001.1"/>
</dbReference>
<evidence type="ECO:0000313" key="3">
    <source>
        <dbReference type="Proteomes" id="UP001595711"/>
    </source>
</evidence>
<dbReference type="Gene3D" id="3.20.20.120">
    <property type="entry name" value="Enolase-like C-terminal domain"/>
    <property type="match status" value="1"/>
</dbReference>
<proteinExistence type="predicted"/>
<dbReference type="EMBL" id="JBHRYJ010000001">
    <property type="protein sequence ID" value="MFC3674793.1"/>
    <property type="molecule type" value="Genomic_DNA"/>
</dbReference>
<dbReference type="InterPro" id="IPR036849">
    <property type="entry name" value="Enolase-like_C_sf"/>
</dbReference>
<accession>A0ABV7VBG0</accession>
<dbReference type="Proteomes" id="UP001595711">
    <property type="component" value="Unassembled WGS sequence"/>
</dbReference>
<dbReference type="Pfam" id="PF13378">
    <property type="entry name" value="MR_MLE_C"/>
    <property type="match status" value="1"/>
</dbReference>
<dbReference type="SUPFAM" id="SSF51604">
    <property type="entry name" value="Enolase C-terminal domain-like"/>
    <property type="match status" value="1"/>
</dbReference>
<sequence>MPPLLQVCDLTLHGRPVRFRKPFRFGAVTVEAADQVFVTAEVEVAGHGRATGMSAELMVPKWFDKNPALNVADTVAELRRSLEIACDLYLGRGDRDTAFGHHASRIGEQVARCAAEGIPALAAGFGPAEIDKAVLDALLRALHLDVYAGFAGNVMGLDARLAPDLDTGAIDRFLFGRRPLQRLAIRHTVGMADALDGPGGLPAIAADTGCRHFKLKLGGDPETDRRRLAAIAAALDGAGIDYAATLDANEQYADLAALGAICDALAHDPALTGLGRRLLYIEQPMPRETSRQAALGDLGTRWPFIIDEADDGYDAFPAAIALGYRGVSSKSCKGLYKSLLNGSRAAVRNAADGAAGYFIAAEDLTCQAGLALQQDSALVAFLGIGHAERNGHHYGNGFAGAPAGEAEAFLAAHDDLYERRDGQVRLKIRDGSISIASLTVPGFASAVLPASGPAGHTIMQQEHFQS</sequence>
<evidence type="ECO:0000259" key="1">
    <source>
        <dbReference type="Pfam" id="PF13378"/>
    </source>
</evidence>
<organism evidence="2 3">
    <name type="scientific">Ferrovibrio xuzhouensis</name>
    <dbReference type="NCBI Taxonomy" id="1576914"/>
    <lineage>
        <taxon>Bacteria</taxon>
        <taxon>Pseudomonadati</taxon>
        <taxon>Pseudomonadota</taxon>
        <taxon>Alphaproteobacteria</taxon>
        <taxon>Rhodospirillales</taxon>
        <taxon>Rhodospirillaceae</taxon>
        <taxon>Ferrovibrio</taxon>
    </lineage>
</organism>
<reference evidence="3" key="1">
    <citation type="journal article" date="2019" name="Int. J. Syst. Evol. Microbiol.">
        <title>The Global Catalogue of Microorganisms (GCM) 10K type strain sequencing project: providing services to taxonomists for standard genome sequencing and annotation.</title>
        <authorList>
            <consortium name="The Broad Institute Genomics Platform"/>
            <consortium name="The Broad Institute Genome Sequencing Center for Infectious Disease"/>
            <person name="Wu L."/>
            <person name="Ma J."/>
        </authorList>
    </citation>
    <scope>NUCLEOTIDE SEQUENCE [LARGE SCALE GENOMIC DNA]</scope>
    <source>
        <strain evidence="3">KCTC 42182</strain>
    </source>
</reference>
<comment type="caution">
    <text evidence="2">The sequence shown here is derived from an EMBL/GenBank/DDBJ whole genome shotgun (WGS) entry which is preliminary data.</text>
</comment>
<dbReference type="InterPro" id="IPR029065">
    <property type="entry name" value="Enolase_C-like"/>
</dbReference>
<feature type="domain" description="Enolase C-terminal" evidence="1">
    <location>
        <begin position="206"/>
        <end position="323"/>
    </location>
</feature>
<keyword evidence="3" id="KW-1185">Reference proteome</keyword>